<sequence length="2558" mass="288289">MEFDIREHLAQVQQTKDFEALQSAYRLIKDSSAGASGPRIPLELYVMCAENALQMEHVQICFECLNMYFESDPPHDQFFCRALMCQGQLMSLFVSPSKSVVRTKDIKEAARDFLKAIEIAKKDPSTHFLVFNTSVLYFQGVRPLLQPGLCHHLIPSLKQVVKGLEEVADQDHSWRAELMMQLVKCILDSGELEDCASYAKVTGMFIKSHTPYLYPGFYTLQVQEKLLRDDELLEISRQSNILKVIYEIQQFKIGWKERNENVLTEADSVKLREIFSLLVDSAKVIGAPVHSGSEQIPTPIQPCDRTSLLLELALLSLQVKDQEVAVDCWEQLKLAEKVARLKEIEKLDQWLEAAVKEGRHRAAQALCASQWNLCLPLLQHNLRKSIKMPLLKLALVLEYTQSMSMEMRCEVHSELAVIEEEEGDLKASLSHLEKALLLDSGKYQERLLSALHLLQLRRTPYHTPACPLDKAAKIMQQVRDIPPHQSTDRRPLLVSVGLLLAPFDFQTVLDADHHTKFFSGSLGTDPLAVLAAKAQHHSNCVEKLNDYLDRQAEDTDNTVRVKLWATLAKTARKLEVWDVCRAACRFCLLYDDRAVKTSETNKSKTFGRGSAMQSFSGILKCPKLLHLLAEICFINAEATILQLLEEGVHLNSPAAPPTGEKVHFAEDDQKWILYRDWIQSLSAYATQYFLRGGEIGMEIGEHCLVENAAIYLWNYNAHMLAAEEYKLLLPTFQNLMEMLLKTKDISDLTMCAMVCNAAIRGLIQSASVRTSAKEKHRGSKQDVLLDDCGLQNIKKALELCEYALRISSGDRTRETVPIAVRKLVLTSWVQIKQLLHQQIGEKLDLFKDKNMNKTVAAMSRVLVGLEMLNCNKNPKHMDFSVPSLSTLAGMASECSWPDAVVELQVWCQLAAFCHRAEDHSLVLHCTQKAFQLEKAAADSLTTAPYLLYGQTAVNEMLSSAACLRGLSLVCMSSGNLDKYREALKVILSGVSIAEKTGSQDLCVTAAVHFWNACLPLTQSPRDKWWLREHLEKIHNTLLLTRNCPSKSKTKSWTMREMPQESPSDGSTKDTKEICLRTNIICLLVSIYMDKEDFTRSLKLLDKAMVEMAPSKHRLKLFKTRILLKVLLGECIEIDMELLHKEGEQCCSVMWHQAAIYGITLKQSLTCYQNAIRRLTSKEFEWQKVNLLLEFGGWLYFHNFPKSDAQLQVQWAIDILLHLEQKQEATPDESVLKHVKTEQSKSLIGVHGQFTQNLSNLKEVCVLDQLTQAHTLLAIMADRSSPEHQQNLLQAYTFVLQIWQVSLATVSEILSEMMKIEPIPSPTDAAKKGKGKGKGKDKGKDKGKEKGKDKGKGKDKDKDKHKGKDKGKDKDKELVSTDDEEKATMEETVPSTLKEWAQYVCPEQIRQIFKTTDSPHCINKYTFLDQHLSLFYLRRLERELCSLSLDHLTLPILHLAEIISLDLLQRRSLSDLYRLRIAYTCVELGFGSHSPYQEMLHSLSKIQINEQMKYKAEEGEHISSGQLGAEVSTQDIWLEKAEVCLSLGLYQSTRQLLGEAHMVAKELGDERAEAKSLVCMAALACEEQNFAQALLLLDKIQIPKGEHDFWYQLTITRVTAVVGLRDKDSQTKVDQTIKQGCEALQLIAGLQVNRVQELRSMISSLENRGAVECIRAISNATTAETSSTEVVERLTAACETLRLSAVGLTKFNFGQQAAEAHRDCAYGLRILAGKVTDVEMKHRYLLDALSQMHLAVTQQEHVILSAQRLFSPQKSCNLSQKSIRKLLDLRMYMTELCMEILEANCAKHTQEVFARLKKTAIEIILEEFIRDTPEPDSTEMDCTECTDRTLEQKILSQLAGLNFQTSDNMEIQARCLNVQGRYLKVLAMLRDPMYVKALWHKQDALPDSNVVPTTEENSGKGSDPSSKEPGSTSDRGAEQQQWKDEAQELLAEASKVLSESATLCLQHNLPSAILAEASFHMLDCNGQSDPTVTSQYLALYQSCCTVAMAAKLLNCACADTSVSQLSALLSLHRNLFVSQEMRSSSMLKRSEEQLLHLFKAFHQLTIIPNHLDILPDIPPNMKILLLQHSNDGSELFGCFYETTKAPENLKAKTPPHPALVPSSQVAKVSVCPQALRVLREQTQVFGLENKHSVLEDESSQLETSKNTTRDKELELHFGEIVEKMEDYLNPLLSQFYYPFIRSQTATPPISENEQTQVKEEKCSLDKVDNGDHLVVLADRKLLELPLEALPLLQEEGLASVSRDFSLQLFFSRLSREQSLKVESDSKKEPKTKGGKGAKKKGVKSKAIKAAPPNPVLPSYTFTMDTTNLKYIVDPYKEGQSEMANLTSTMKEVLEQHKQHLPQFSKNFFSRPSLFEIEQVLCKCSAFIYMGMDPLLESIPPAKVASFNLTDCRMALLFDRIQIKVKVLPNNKIQESADLLTLENPLETALLLSLTGVNCIVLNQWHNTLQQKAQHLTAVLDKLLRVKETSGHTIHSLKGREHTEIPQHKVTETNGTVHSTLNLSASHYQDLTTDSKENKVQHTSALTPAAYNCILYGLPNYIVS</sequence>
<feature type="region of interest" description="Disordered" evidence="1">
    <location>
        <begin position="1318"/>
        <end position="1388"/>
    </location>
</feature>
<feature type="compositionally biased region" description="Basic residues" evidence="1">
    <location>
        <begin position="2287"/>
        <end position="2301"/>
    </location>
</feature>
<accession>A0A315VRF4</accession>
<reference evidence="2 3" key="1">
    <citation type="journal article" date="2018" name="G3 (Bethesda)">
        <title>A High-Quality Reference Genome for the Invasive Mosquitofish Gambusia affinis Using a Chicago Library.</title>
        <authorList>
            <person name="Hoffberg S.L."/>
            <person name="Troendle N.J."/>
            <person name="Glenn T.C."/>
            <person name="Mahmud O."/>
            <person name="Louha S."/>
            <person name="Chalopin D."/>
            <person name="Bennetzen J.L."/>
            <person name="Mauricio R."/>
        </authorList>
    </citation>
    <scope>NUCLEOTIDE SEQUENCE [LARGE SCALE GENOMIC DNA]</scope>
    <source>
        <strain evidence="2">NE01/NJP1002.9</strain>
        <tissue evidence="2">Muscle</tissue>
    </source>
</reference>
<dbReference type="Pfam" id="PF25439">
    <property type="entry name" value="TPR_CFAP46_N"/>
    <property type="match status" value="1"/>
</dbReference>
<evidence type="ECO:0008006" key="4">
    <source>
        <dbReference type="Google" id="ProtNLM"/>
    </source>
</evidence>
<dbReference type="GO" id="GO:0060294">
    <property type="term" value="P:cilium movement involved in cell motility"/>
    <property type="evidence" value="ECO:0007669"/>
    <property type="project" value="InterPro"/>
</dbReference>
<dbReference type="Proteomes" id="UP000250572">
    <property type="component" value="Unassembled WGS sequence"/>
</dbReference>
<evidence type="ECO:0000313" key="3">
    <source>
        <dbReference type="Proteomes" id="UP000250572"/>
    </source>
</evidence>
<dbReference type="InterPro" id="IPR057466">
    <property type="entry name" value="CFAP46_TPR"/>
</dbReference>
<proteinExistence type="predicted"/>
<feature type="region of interest" description="Disordered" evidence="1">
    <location>
        <begin position="1902"/>
        <end position="1937"/>
    </location>
</feature>
<keyword evidence="3" id="KW-1185">Reference proteome</keyword>
<gene>
    <name evidence="2" type="ORF">CCH79_00001383</name>
</gene>
<dbReference type="GO" id="GO:0035082">
    <property type="term" value="P:axoneme assembly"/>
    <property type="evidence" value="ECO:0007669"/>
    <property type="project" value="InterPro"/>
</dbReference>
<name>A0A315VRF4_GAMAF</name>
<protein>
    <recommendedName>
        <fullName evidence="4">Cilia- and flagella-associated protein 46</fullName>
    </recommendedName>
</protein>
<dbReference type="PANTHER" id="PTHR15977:SF15">
    <property type="entry name" value="CILIA- AND FLAGELLA-ASSOCIATED PROTEIN 46"/>
    <property type="match status" value="1"/>
</dbReference>
<evidence type="ECO:0000313" key="2">
    <source>
        <dbReference type="EMBL" id="PWA25786.1"/>
    </source>
</evidence>
<feature type="compositionally biased region" description="Polar residues" evidence="1">
    <location>
        <begin position="1905"/>
        <end position="1929"/>
    </location>
</feature>
<feature type="compositionally biased region" description="Basic and acidic residues" evidence="1">
    <location>
        <begin position="2275"/>
        <end position="2286"/>
    </location>
</feature>
<dbReference type="InterPro" id="IPR039586">
    <property type="entry name" value="CFAP46"/>
</dbReference>
<organism evidence="2 3">
    <name type="scientific">Gambusia affinis</name>
    <name type="common">Western mosquitofish</name>
    <name type="synonym">Heterandria affinis</name>
    <dbReference type="NCBI Taxonomy" id="33528"/>
    <lineage>
        <taxon>Eukaryota</taxon>
        <taxon>Metazoa</taxon>
        <taxon>Chordata</taxon>
        <taxon>Craniata</taxon>
        <taxon>Vertebrata</taxon>
        <taxon>Euteleostomi</taxon>
        <taxon>Actinopterygii</taxon>
        <taxon>Neopterygii</taxon>
        <taxon>Teleostei</taxon>
        <taxon>Neoteleostei</taxon>
        <taxon>Acanthomorphata</taxon>
        <taxon>Ovalentaria</taxon>
        <taxon>Atherinomorphae</taxon>
        <taxon>Cyprinodontiformes</taxon>
        <taxon>Poeciliidae</taxon>
        <taxon>Poeciliinae</taxon>
        <taxon>Gambusia</taxon>
    </lineage>
</organism>
<feature type="region of interest" description="Disordered" evidence="1">
    <location>
        <begin position="1049"/>
        <end position="1069"/>
    </location>
</feature>
<feature type="compositionally biased region" description="Basic and acidic residues" evidence="1">
    <location>
        <begin position="1333"/>
        <end position="1374"/>
    </location>
</feature>
<evidence type="ECO:0000256" key="1">
    <source>
        <dbReference type="SAM" id="MobiDB-lite"/>
    </source>
</evidence>
<dbReference type="PANTHER" id="PTHR15977">
    <property type="entry name" value="CILIA- AND FLAGELLA-ASSOCIATED PROTEIN 46"/>
    <property type="match status" value="1"/>
</dbReference>
<comment type="caution">
    <text evidence="2">The sequence shown here is derived from an EMBL/GenBank/DDBJ whole genome shotgun (WGS) entry which is preliminary data.</text>
</comment>
<feature type="region of interest" description="Disordered" evidence="1">
    <location>
        <begin position="2275"/>
        <end position="2302"/>
    </location>
</feature>
<dbReference type="EMBL" id="NHOQ01001229">
    <property type="protein sequence ID" value="PWA25786.1"/>
    <property type="molecule type" value="Genomic_DNA"/>
</dbReference>